<evidence type="ECO:0000259" key="14">
    <source>
        <dbReference type="PROSITE" id="PS50980"/>
    </source>
</evidence>
<feature type="binding site" evidence="13">
    <location>
        <position position="34"/>
    </location>
    <ligand>
        <name>Zn(2+)</name>
        <dbReference type="ChEBI" id="CHEBI:29105"/>
    </ligand>
</feature>
<dbReference type="InterPro" id="IPR000438">
    <property type="entry name" value="Acetyl_CoA_COase_Trfase_b_su"/>
</dbReference>
<comment type="subunit">
    <text evidence="13">Acetyl-CoA carboxylase is a heterohexamer composed of biotin carboxyl carrier protein (AccB), biotin carboxylase (AccC) and two subunits each of ACCase subunit alpha (AccA) and ACCase subunit beta (AccD).</text>
</comment>
<organism evidence="15 16">
    <name type="scientific">SAR86 cluster bacterium</name>
    <dbReference type="NCBI Taxonomy" id="2030880"/>
    <lineage>
        <taxon>Bacteria</taxon>
        <taxon>Pseudomonadati</taxon>
        <taxon>Pseudomonadota</taxon>
        <taxon>Gammaproteobacteria</taxon>
        <taxon>SAR86 cluster</taxon>
    </lineage>
</organism>
<evidence type="ECO:0000256" key="12">
    <source>
        <dbReference type="ARBA" id="ARBA00025280"/>
    </source>
</evidence>
<evidence type="ECO:0000256" key="9">
    <source>
        <dbReference type="ARBA" id="ARBA00022840"/>
    </source>
</evidence>
<keyword evidence="4 13" id="KW-0479">Metal-binding</keyword>
<dbReference type="GO" id="GO:0008270">
    <property type="term" value="F:zinc ion binding"/>
    <property type="evidence" value="ECO:0007669"/>
    <property type="project" value="UniProtKB-UniRule"/>
</dbReference>
<keyword evidence="10 13" id="KW-0443">Lipid metabolism</keyword>
<dbReference type="GO" id="GO:2001295">
    <property type="term" value="P:malonyl-CoA biosynthetic process"/>
    <property type="evidence" value="ECO:0007669"/>
    <property type="project" value="UniProtKB-UniRule"/>
</dbReference>
<proteinExistence type="inferred from homology"/>
<comment type="catalytic activity">
    <reaction evidence="13">
        <text>N(6)-carboxybiotinyl-L-lysyl-[protein] + acetyl-CoA = N(6)-biotinyl-L-lysyl-[protein] + malonyl-CoA</text>
        <dbReference type="Rhea" id="RHEA:54728"/>
        <dbReference type="Rhea" id="RHEA-COMP:10505"/>
        <dbReference type="Rhea" id="RHEA-COMP:10506"/>
        <dbReference type="ChEBI" id="CHEBI:57288"/>
        <dbReference type="ChEBI" id="CHEBI:57384"/>
        <dbReference type="ChEBI" id="CHEBI:83144"/>
        <dbReference type="ChEBI" id="CHEBI:83145"/>
        <dbReference type="EC" id="2.1.3.15"/>
    </reaction>
</comment>
<dbReference type="PANTHER" id="PTHR42995">
    <property type="entry name" value="ACETYL-COENZYME A CARBOXYLASE CARBOXYL TRANSFERASE SUBUNIT BETA, CHLOROPLASTIC"/>
    <property type="match status" value="1"/>
</dbReference>
<feature type="zinc finger region" description="C4-type" evidence="13">
    <location>
        <begin position="31"/>
        <end position="53"/>
    </location>
</feature>
<keyword evidence="6 13" id="KW-0863">Zinc-finger</keyword>
<feature type="binding site" evidence="13">
    <location>
        <position position="53"/>
    </location>
    <ligand>
        <name>Zn(2+)</name>
        <dbReference type="ChEBI" id="CHEBI:29105"/>
    </ligand>
</feature>
<dbReference type="PROSITE" id="PS50980">
    <property type="entry name" value="COA_CT_NTER"/>
    <property type="match status" value="1"/>
</dbReference>
<evidence type="ECO:0000256" key="6">
    <source>
        <dbReference type="ARBA" id="ARBA00022771"/>
    </source>
</evidence>
<evidence type="ECO:0000256" key="4">
    <source>
        <dbReference type="ARBA" id="ARBA00022723"/>
    </source>
</evidence>
<keyword evidence="3 13" id="KW-0808">Transferase</keyword>
<dbReference type="InterPro" id="IPR034733">
    <property type="entry name" value="AcCoA_carboxyl_beta"/>
</dbReference>
<keyword evidence="2 13" id="KW-0444">Lipid biosynthesis</keyword>
<dbReference type="AlphaFoldDB" id="A0A2A4MH59"/>
<evidence type="ECO:0000256" key="8">
    <source>
        <dbReference type="ARBA" id="ARBA00022833"/>
    </source>
</evidence>
<comment type="similarity">
    <text evidence="13">Belongs to the AccD/PCCB family.</text>
</comment>
<evidence type="ECO:0000256" key="11">
    <source>
        <dbReference type="ARBA" id="ARBA00023160"/>
    </source>
</evidence>
<dbReference type="HAMAP" id="MF_01395">
    <property type="entry name" value="AcetylCoA_CT_beta"/>
    <property type="match status" value="1"/>
</dbReference>
<feature type="domain" description="CoA carboxyltransferase N-terminal" evidence="14">
    <location>
        <begin position="27"/>
        <end position="296"/>
    </location>
</feature>
<keyword evidence="9 13" id="KW-0067">ATP-binding</keyword>
<evidence type="ECO:0000256" key="1">
    <source>
        <dbReference type="ARBA" id="ARBA00004496"/>
    </source>
</evidence>
<evidence type="ECO:0000256" key="7">
    <source>
        <dbReference type="ARBA" id="ARBA00022832"/>
    </source>
</evidence>
<dbReference type="GO" id="GO:0009329">
    <property type="term" value="C:acetate CoA-transferase complex"/>
    <property type="evidence" value="ECO:0007669"/>
    <property type="project" value="TreeGrafter"/>
</dbReference>
<keyword evidence="13" id="KW-0963">Cytoplasm</keyword>
<dbReference type="Gene3D" id="3.90.226.10">
    <property type="entry name" value="2-enoyl-CoA Hydratase, Chain A, domain 1"/>
    <property type="match status" value="1"/>
</dbReference>
<keyword evidence="8 13" id="KW-0862">Zinc</keyword>
<dbReference type="EMBL" id="NVQR01000129">
    <property type="protein sequence ID" value="PCH59198.1"/>
    <property type="molecule type" value="Genomic_DNA"/>
</dbReference>
<evidence type="ECO:0000256" key="10">
    <source>
        <dbReference type="ARBA" id="ARBA00023098"/>
    </source>
</evidence>
<dbReference type="InterPro" id="IPR011762">
    <property type="entry name" value="COA_CT_N"/>
</dbReference>
<dbReference type="EC" id="2.1.3.15" evidence="13"/>
<comment type="cofactor">
    <cofactor evidence="13">
        <name>Zn(2+)</name>
        <dbReference type="ChEBI" id="CHEBI:29105"/>
    </cofactor>
    <text evidence="13">Binds 1 zinc ion per subunit.</text>
</comment>
<sequence length="333" mass="36325">MSWINKILPSIASSKSESKKANVPEGVWKKCPRCEAVLYKKSLTDNLDVCPKCDHHLRITARRRIELFMDAGSTQELFADLMPVDTLKFRDRKKYKDRLVAAQKATGEKDALIVVKGRVKDVELVMAAFEFAFIGGSMGAVVGEKFTQAVNTCIAEKLPLVCFSTSGGARMQEALISLMQMAKTSAALEKLRQQGLPYISVLVDPVYGGVSASLAMLGDINIAEPNALVGFTGPDVIRQTVRVKLPEGFQRSEFLLEHGAIDMIVDRRQLRDKITAILIKLMHFQNNGLVQATPITADGTEIEASSVELAGDVIEVASQPLDTNSDSGDASKP</sequence>
<dbReference type="UniPathway" id="UPA00655">
    <property type="reaction ID" value="UER00711"/>
</dbReference>
<gene>
    <name evidence="13" type="primary">accD</name>
    <name evidence="15" type="ORF">COC19_07425</name>
</gene>
<dbReference type="Pfam" id="PF01039">
    <property type="entry name" value="Carboxyl_trans"/>
    <property type="match status" value="1"/>
</dbReference>
<keyword evidence="15" id="KW-0436">Ligase</keyword>
<evidence type="ECO:0000256" key="13">
    <source>
        <dbReference type="HAMAP-Rule" id="MF_01395"/>
    </source>
</evidence>
<dbReference type="GO" id="GO:0016743">
    <property type="term" value="F:carboxyl- or carbamoyltransferase activity"/>
    <property type="evidence" value="ECO:0007669"/>
    <property type="project" value="UniProtKB-UniRule"/>
</dbReference>
<evidence type="ECO:0000313" key="16">
    <source>
        <dbReference type="Proteomes" id="UP000218172"/>
    </source>
</evidence>
<feature type="binding site" evidence="13">
    <location>
        <position position="50"/>
    </location>
    <ligand>
        <name>Zn(2+)</name>
        <dbReference type="ChEBI" id="CHEBI:29105"/>
    </ligand>
</feature>
<evidence type="ECO:0000313" key="15">
    <source>
        <dbReference type="EMBL" id="PCH59198.1"/>
    </source>
</evidence>
<dbReference type="Proteomes" id="UP000218172">
    <property type="component" value="Unassembled WGS sequence"/>
</dbReference>
<dbReference type="GO" id="GO:0006633">
    <property type="term" value="P:fatty acid biosynthetic process"/>
    <property type="evidence" value="ECO:0007669"/>
    <property type="project" value="UniProtKB-KW"/>
</dbReference>
<evidence type="ECO:0000256" key="5">
    <source>
        <dbReference type="ARBA" id="ARBA00022741"/>
    </source>
</evidence>
<protein>
    <recommendedName>
        <fullName evidence="13">Acetyl-coenzyme A carboxylase carboxyl transferase subunit beta</fullName>
        <shortName evidence="13">ACCase subunit beta</shortName>
        <shortName evidence="13">Acetyl-CoA carboxylase carboxyltransferase subunit beta</shortName>
        <ecNumber evidence="13">2.1.3.15</ecNumber>
    </recommendedName>
</protein>
<dbReference type="GO" id="GO:0003989">
    <property type="term" value="F:acetyl-CoA carboxylase activity"/>
    <property type="evidence" value="ECO:0007669"/>
    <property type="project" value="InterPro"/>
</dbReference>
<comment type="pathway">
    <text evidence="13">Lipid metabolism; malonyl-CoA biosynthesis; malonyl-CoA from acetyl-CoA: step 1/1.</text>
</comment>
<comment type="caution">
    <text evidence="15">The sequence shown here is derived from an EMBL/GenBank/DDBJ whole genome shotgun (WGS) entry which is preliminary data.</text>
</comment>
<comment type="subcellular location">
    <subcellularLocation>
        <location evidence="1 13">Cytoplasm</location>
    </subcellularLocation>
</comment>
<dbReference type="Pfam" id="PF17848">
    <property type="entry name" value="Zn_ribbon_ACC"/>
    <property type="match status" value="1"/>
</dbReference>
<dbReference type="InterPro" id="IPR029045">
    <property type="entry name" value="ClpP/crotonase-like_dom_sf"/>
</dbReference>
<dbReference type="PRINTS" id="PR01070">
    <property type="entry name" value="ACCCTRFRASEB"/>
</dbReference>
<keyword evidence="5 13" id="KW-0547">Nucleotide-binding</keyword>
<accession>A0A2A4MH59</accession>
<reference evidence="16" key="1">
    <citation type="submission" date="2017-08" db="EMBL/GenBank/DDBJ databases">
        <title>A dynamic microbial community with high functional redundancy inhabits the cold, oxic subseafloor aquifer.</title>
        <authorList>
            <person name="Tully B.J."/>
            <person name="Wheat C.G."/>
            <person name="Glazer B.T."/>
            <person name="Huber J.A."/>
        </authorList>
    </citation>
    <scope>NUCLEOTIDE SEQUENCE [LARGE SCALE GENOMIC DNA]</scope>
</reference>
<evidence type="ECO:0000256" key="2">
    <source>
        <dbReference type="ARBA" id="ARBA00022516"/>
    </source>
</evidence>
<feature type="binding site" evidence="13">
    <location>
        <position position="31"/>
    </location>
    <ligand>
        <name>Zn(2+)</name>
        <dbReference type="ChEBI" id="CHEBI:29105"/>
    </ligand>
</feature>
<keyword evidence="7 13" id="KW-0276">Fatty acid metabolism</keyword>
<dbReference type="GO" id="GO:0005524">
    <property type="term" value="F:ATP binding"/>
    <property type="evidence" value="ECO:0007669"/>
    <property type="project" value="UniProtKB-KW"/>
</dbReference>
<keyword evidence="11 13" id="KW-0275">Fatty acid biosynthesis</keyword>
<dbReference type="PANTHER" id="PTHR42995:SF5">
    <property type="entry name" value="ACETYL-COENZYME A CARBOXYLASE CARBOXYL TRANSFERASE SUBUNIT BETA, CHLOROPLASTIC"/>
    <property type="match status" value="1"/>
</dbReference>
<dbReference type="InterPro" id="IPR041010">
    <property type="entry name" value="Znf-ACC"/>
</dbReference>
<evidence type="ECO:0000256" key="3">
    <source>
        <dbReference type="ARBA" id="ARBA00022679"/>
    </source>
</evidence>
<dbReference type="NCBIfam" id="TIGR00515">
    <property type="entry name" value="accD"/>
    <property type="match status" value="1"/>
</dbReference>
<name>A0A2A4MH59_9GAMM</name>
<dbReference type="SUPFAM" id="SSF52096">
    <property type="entry name" value="ClpP/crotonase"/>
    <property type="match status" value="1"/>
</dbReference>
<comment type="function">
    <text evidence="12 13">Component of the acetyl coenzyme A carboxylase (ACC) complex. Biotin carboxylase (BC) catalyzes the carboxylation of biotin on its carrier protein (BCCP) and then the CO(2) group is transferred by the transcarboxylase to acetyl-CoA to form malonyl-CoA.</text>
</comment>